<dbReference type="EMBL" id="LWHQ01000046">
    <property type="protein sequence ID" value="OAS20261.1"/>
    <property type="molecule type" value="Genomic_DNA"/>
</dbReference>
<dbReference type="SUPFAM" id="SSF46785">
    <property type="entry name" value="Winged helix' DNA-binding domain"/>
    <property type="match status" value="1"/>
</dbReference>
<accession>A0A179S3I3</accession>
<dbReference type="Proteomes" id="UP000078316">
    <property type="component" value="Unassembled WGS sequence"/>
</dbReference>
<dbReference type="STRING" id="427683.A5481_22520"/>
<dbReference type="InterPro" id="IPR036388">
    <property type="entry name" value="WH-like_DNA-bd_sf"/>
</dbReference>
<keyword evidence="2" id="KW-0238">DNA-binding</keyword>
<feature type="domain" description="HTH gntR-type" evidence="4">
    <location>
        <begin position="11"/>
        <end position="78"/>
    </location>
</feature>
<dbReference type="InterPro" id="IPR011711">
    <property type="entry name" value="GntR_C"/>
</dbReference>
<dbReference type="InterPro" id="IPR036390">
    <property type="entry name" value="WH_DNA-bd_sf"/>
</dbReference>
<dbReference type="Gene3D" id="1.20.120.530">
    <property type="entry name" value="GntR ligand-binding domain-like"/>
    <property type="match status" value="1"/>
</dbReference>
<name>A0A179S3I3_9HYPH</name>
<dbReference type="OrthoDB" id="9789310at2"/>
<evidence type="ECO:0000256" key="1">
    <source>
        <dbReference type="ARBA" id="ARBA00023015"/>
    </source>
</evidence>
<dbReference type="Pfam" id="PF07729">
    <property type="entry name" value="FCD"/>
    <property type="match status" value="1"/>
</dbReference>
<dbReference type="InterPro" id="IPR000524">
    <property type="entry name" value="Tscrpt_reg_HTH_GntR"/>
</dbReference>
<dbReference type="PANTHER" id="PTHR43537:SF50">
    <property type="entry name" value="TRANSCRIPTIONAL REGULATORY PROTEIN"/>
    <property type="match status" value="1"/>
</dbReference>
<dbReference type="SMART" id="SM00895">
    <property type="entry name" value="FCD"/>
    <property type="match status" value="1"/>
</dbReference>
<dbReference type="GO" id="GO:0003700">
    <property type="term" value="F:DNA-binding transcription factor activity"/>
    <property type="evidence" value="ECO:0007669"/>
    <property type="project" value="InterPro"/>
</dbReference>
<dbReference type="SUPFAM" id="SSF48008">
    <property type="entry name" value="GntR ligand-binding domain-like"/>
    <property type="match status" value="1"/>
</dbReference>
<protein>
    <recommendedName>
        <fullName evidence="4">HTH gntR-type domain-containing protein</fullName>
    </recommendedName>
</protein>
<organism evidence="5 6">
    <name type="scientific">Methylobacterium platani</name>
    <dbReference type="NCBI Taxonomy" id="427683"/>
    <lineage>
        <taxon>Bacteria</taxon>
        <taxon>Pseudomonadati</taxon>
        <taxon>Pseudomonadota</taxon>
        <taxon>Alphaproteobacteria</taxon>
        <taxon>Hyphomicrobiales</taxon>
        <taxon>Methylobacteriaceae</taxon>
        <taxon>Methylobacterium</taxon>
    </lineage>
</organism>
<keyword evidence="3" id="KW-0804">Transcription</keyword>
<sequence>MPIQLDLAVPKSLSAAVEERIRDAIVNAELAFGQALPEDGVGLAMGVSRTPMREALTRLQAQGLVVIVPKKGTFVFNPSPDDVDQLAAFRLLLESQAVRQSLAVAPATALAGLQGAHAAMHQARQDGDGRAYARADTAFHASFFAECGNAYLAKAFDSVAWQVAALRAQLSVPRSHEQDASFAEHAAMIAHFEAGAVDALLTILSRHILRSAAVYREAIRVLAN</sequence>
<evidence type="ECO:0000256" key="3">
    <source>
        <dbReference type="ARBA" id="ARBA00023163"/>
    </source>
</evidence>
<dbReference type="RefSeq" id="WP_048433622.1">
    <property type="nucleotide sequence ID" value="NZ_LWHQ01000046.1"/>
</dbReference>
<proteinExistence type="predicted"/>
<dbReference type="PROSITE" id="PS50949">
    <property type="entry name" value="HTH_GNTR"/>
    <property type="match status" value="1"/>
</dbReference>
<dbReference type="Pfam" id="PF00392">
    <property type="entry name" value="GntR"/>
    <property type="match status" value="1"/>
</dbReference>
<dbReference type="CDD" id="cd07377">
    <property type="entry name" value="WHTH_GntR"/>
    <property type="match status" value="1"/>
</dbReference>
<dbReference type="GO" id="GO:0003677">
    <property type="term" value="F:DNA binding"/>
    <property type="evidence" value="ECO:0007669"/>
    <property type="project" value="UniProtKB-KW"/>
</dbReference>
<gene>
    <name evidence="5" type="ORF">A5481_22520</name>
</gene>
<evidence type="ECO:0000313" key="5">
    <source>
        <dbReference type="EMBL" id="OAS20261.1"/>
    </source>
</evidence>
<dbReference type="Gene3D" id="1.10.10.10">
    <property type="entry name" value="Winged helix-like DNA-binding domain superfamily/Winged helix DNA-binding domain"/>
    <property type="match status" value="1"/>
</dbReference>
<keyword evidence="1" id="KW-0805">Transcription regulation</keyword>
<evidence type="ECO:0000259" key="4">
    <source>
        <dbReference type="PROSITE" id="PS50949"/>
    </source>
</evidence>
<evidence type="ECO:0000256" key="2">
    <source>
        <dbReference type="ARBA" id="ARBA00023125"/>
    </source>
</evidence>
<comment type="caution">
    <text evidence="5">The sequence shown here is derived from an EMBL/GenBank/DDBJ whole genome shotgun (WGS) entry which is preliminary data.</text>
</comment>
<evidence type="ECO:0000313" key="6">
    <source>
        <dbReference type="Proteomes" id="UP000078316"/>
    </source>
</evidence>
<dbReference type="PANTHER" id="PTHR43537">
    <property type="entry name" value="TRANSCRIPTIONAL REGULATOR, GNTR FAMILY"/>
    <property type="match status" value="1"/>
</dbReference>
<dbReference type="AlphaFoldDB" id="A0A179S3I3"/>
<dbReference type="InterPro" id="IPR008920">
    <property type="entry name" value="TF_FadR/GntR_C"/>
</dbReference>
<reference evidence="5 6" key="1">
    <citation type="submission" date="2016-04" db="EMBL/GenBank/DDBJ databases">
        <authorList>
            <person name="Evans L.H."/>
            <person name="Alamgir A."/>
            <person name="Owens N."/>
            <person name="Weber N.D."/>
            <person name="Virtaneva K."/>
            <person name="Barbian K."/>
            <person name="Babar A."/>
            <person name="Rosenke K."/>
        </authorList>
    </citation>
    <scope>NUCLEOTIDE SEQUENCE [LARGE SCALE GENOMIC DNA]</scope>
    <source>
        <strain evidence="5 6">PMB02</strain>
    </source>
</reference>
<dbReference type="SMART" id="SM00345">
    <property type="entry name" value="HTH_GNTR"/>
    <property type="match status" value="1"/>
</dbReference>